<proteinExistence type="predicted"/>
<dbReference type="EMBL" id="CM047592">
    <property type="protein sequence ID" value="KAI9918085.1"/>
    <property type="molecule type" value="Genomic_DNA"/>
</dbReference>
<organism evidence="1 2">
    <name type="scientific">Peronosclerospora sorghi</name>
    <dbReference type="NCBI Taxonomy" id="230839"/>
    <lineage>
        <taxon>Eukaryota</taxon>
        <taxon>Sar</taxon>
        <taxon>Stramenopiles</taxon>
        <taxon>Oomycota</taxon>
        <taxon>Peronosporomycetes</taxon>
        <taxon>Peronosporales</taxon>
        <taxon>Peronosporaceae</taxon>
        <taxon>Peronosclerospora</taxon>
    </lineage>
</organism>
<name>A0ACC0WGU6_9STRA</name>
<sequence length="210" mass="23534">MVKKKKRSRAGRAGPIEKKTTTANVQSEDESMKKKLKVTHNTTPKLLLETTDLLIENARSNDANSSNLLVGTATKKQQKKKKKKKTRVPANVTTTATAGDKAVRNTKGNEIDDLFASLKARQHEKSMEDKQQKLAKEEEARRAKKENERLQQQIKKLEAQNTNSIAVGHNPDPRPVRYDEDGLPIYSEASLQIGKGGNTQDCPFDCWCCF</sequence>
<keyword evidence="2" id="KW-1185">Reference proteome</keyword>
<evidence type="ECO:0000313" key="2">
    <source>
        <dbReference type="Proteomes" id="UP001163321"/>
    </source>
</evidence>
<dbReference type="Proteomes" id="UP001163321">
    <property type="component" value="Chromosome 13"/>
</dbReference>
<protein>
    <submittedName>
        <fullName evidence="1">Uncharacterized protein</fullName>
    </submittedName>
</protein>
<reference evidence="1 2" key="1">
    <citation type="journal article" date="2022" name="bioRxiv">
        <title>The genome of the oomycete Peronosclerospora sorghi, a cosmopolitan pathogen of maize and sorghum, is inflated with dispersed pseudogenes.</title>
        <authorList>
            <person name="Fletcher K."/>
            <person name="Martin F."/>
            <person name="Isakeit T."/>
            <person name="Cavanaugh K."/>
            <person name="Magill C."/>
            <person name="Michelmore R."/>
        </authorList>
    </citation>
    <scope>NUCLEOTIDE SEQUENCE [LARGE SCALE GENOMIC DNA]</scope>
    <source>
        <strain evidence="1">P6</strain>
    </source>
</reference>
<comment type="caution">
    <text evidence="1">The sequence shown here is derived from an EMBL/GenBank/DDBJ whole genome shotgun (WGS) entry which is preliminary data.</text>
</comment>
<accession>A0ACC0WGU6</accession>
<evidence type="ECO:0000313" key="1">
    <source>
        <dbReference type="EMBL" id="KAI9918085.1"/>
    </source>
</evidence>
<gene>
    <name evidence="1" type="ORF">PsorP6_012601</name>
</gene>